<feature type="compositionally biased region" description="Low complexity" evidence="12">
    <location>
        <begin position="561"/>
        <end position="578"/>
    </location>
</feature>
<dbReference type="SUPFAM" id="SSF52540">
    <property type="entry name" value="P-loop containing nucleoside triphosphate hydrolases"/>
    <property type="match status" value="1"/>
</dbReference>
<dbReference type="GO" id="GO:0009266">
    <property type="term" value="P:response to temperature stimulus"/>
    <property type="evidence" value="ECO:0007669"/>
    <property type="project" value="UniProtKB-ARBA"/>
</dbReference>
<dbReference type="InterPro" id="IPR027417">
    <property type="entry name" value="P-loop_NTPase"/>
</dbReference>
<evidence type="ECO:0000256" key="11">
    <source>
        <dbReference type="RuleBase" id="RU000492"/>
    </source>
</evidence>
<dbReference type="PROSITE" id="PS51195">
    <property type="entry name" value="Q_MOTIF"/>
    <property type="match status" value="1"/>
</dbReference>
<evidence type="ECO:0000259" key="15">
    <source>
        <dbReference type="PROSITE" id="PS51195"/>
    </source>
</evidence>
<evidence type="ECO:0000256" key="10">
    <source>
        <dbReference type="PROSITE-ProRule" id="PRU00552"/>
    </source>
</evidence>
<dbReference type="PROSITE" id="PS51194">
    <property type="entry name" value="HELICASE_CTER"/>
    <property type="match status" value="1"/>
</dbReference>
<dbReference type="Pfam" id="PF03880">
    <property type="entry name" value="DbpA"/>
    <property type="match status" value="1"/>
</dbReference>
<dbReference type="PROSITE" id="PS51192">
    <property type="entry name" value="HELICASE_ATP_BIND_1"/>
    <property type="match status" value="1"/>
</dbReference>
<reference evidence="16 17" key="1">
    <citation type="submission" date="2024-04" db="EMBL/GenBank/DDBJ databases">
        <title>Novel genus in family Flammeovirgaceae.</title>
        <authorList>
            <person name="Nguyen T.H."/>
            <person name="Vuong T.Q."/>
            <person name="Le H."/>
            <person name="Kim S.-G."/>
        </authorList>
    </citation>
    <scope>NUCLEOTIDE SEQUENCE [LARGE SCALE GENOMIC DNA]</scope>
    <source>
        <strain evidence="16 17">JCM 23209</strain>
    </source>
</reference>
<feature type="region of interest" description="Disordered" evidence="12">
    <location>
        <begin position="533"/>
        <end position="578"/>
    </location>
</feature>
<dbReference type="CDD" id="cd18787">
    <property type="entry name" value="SF2_C_DEAD"/>
    <property type="match status" value="1"/>
</dbReference>
<dbReference type="Pfam" id="PF00271">
    <property type="entry name" value="Helicase_C"/>
    <property type="match status" value="1"/>
</dbReference>
<dbReference type="Gene3D" id="3.30.70.330">
    <property type="match status" value="1"/>
</dbReference>
<name>A0AAW9S3G6_9BACT</name>
<evidence type="ECO:0000259" key="13">
    <source>
        <dbReference type="PROSITE" id="PS51192"/>
    </source>
</evidence>
<protein>
    <recommendedName>
        <fullName evidence="9">DEAD-box ATP-dependent RNA helicase RhpA</fullName>
        <ecNumber evidence="1">3.6.4.13</ecNumber>
    </recommendedName>
</protein>
<comment type="similarity">
    <text evidence="7 11">Belongs to the DEAD box helicase family.</text>
</comment>
<proteinExistence type="inferred from homology"/>
<dbReference type="InterPro" id="IPR001650">
    <property type="entry name" value="Helicase_C-like"/>
</dbReference>
<dbReference type="InterPro" id="IPR044742">
    <property type="entry name" value="DEAD/DEAH_RhlB"/>
</dbReference>
<dbReference type="PANTHER" id="PTHR47959">
    <property type="entry name" value="ATP-DEPENDENT RNA HELICASE RHLE-RELATED"/>
    <property type="match status" value="1"/>
</dbReference>
<comment type="caution">
    <text evidence="16">The sequence shown here is derived from an EMBL/GenBank/DDBJ whole genome shotgun (WGS) entry which is preliminary data.</text>
</comment>
<dbReference type="GO" id="GO:0005524">
    <property type="term" value="F:ATP binding"/>
    <property type="evidence" value="ECO:0007669"/>
    <property type="project" value="UniProtKB-KW"/>
</dbReference>
<dbReference type="FunFam" id="3.40.50.300:FF:000108">
    <property type="entry name" value="ATP-dependent RNA helicase RhlE"/>
    <property type="match status" value="1"/>
</dbReference>
<keyword evidence="17" id="KW-1185">Reference proteome</keyword>
<dbReference type="InterPro" id="IPR050079">
    <property type="entry name" value="DEAD_box_RNA_helicase"/>
</dbReference>
<dbReference type="InterPro" id="IPR011545">
    <property type="entry name" value="DEAD/DEAH_box_helicase_dom"/>
</dbReference>
<dbReference type="SMART" id="SM00490">
    <property type="entry name" value="HELICc"/>
    <property type="match status" value="1"/>
</dbReference>
<dbReference type="InterPro" id="IPR014014">
    <property type="entry name" value="RNA_helicase_DEAD_Q_motif"/>
</dbReference>
<dbReference type="RefSeq" id="WP_346820423.1">
    <property type="nucleotide sequence ID" value="NZ_JBDKWZ010000003.1"/>
</dbReference>
<evidence type="ECO:0000313" key="17">
    <source>
        <dbReference type="Proteomes" id="UP001403385"/>
    </source>
</evidence>
<dbReference type="GO" id="GO:0005829">
    <property type="term" value="C:cytosol"/>
    <property type="evidence" value="ECO:0007669"/>
    <property type="project" value="TreeGrafter"/>
</dbReference>
<dbReference type="GO" id="GO:0003724">
    <property type="term" value="F:RNA helicase activity"/>
    <property type="evidence" value="ECO:0007669"/>
    <property type="project" value="UniProtKB-EC"/>
</dbReference>
<evidence type="ECO:0000256" key="5">
    <source>
        <dbReference type="ARBA" id="ARBA00022806"/>
    </source>
</evidence>
<feature type="domain" description="Helicase ATP-binding" evidence="13">
    <location>
        <begin position="34"/>
        <end position="204"/>
    </location>
</feature>
<feature type="short sequence motif" description="Q motif" evidence="10">
    <location>
        <begin position="2"/>
        <end position="30"/>
    </location>
</feature>
<dbReference type="GO" id="GO:0016787">
    <property type="term" value="F:hydrolase activity"/>
    <property type="evidence" value="ECO:0007669"/>
    <property type="project" value="UniProtKB-KW"/>
</dbReference>
<dbReference type="InterPro" id="IPR005580">
    <property type="entry name" value="DbpA/CsdA_RNA-bd_dom"/>
</dbReference>
<dbReference type="Gene3D" id="3.40.50.300">
    <property type="entry name" value="P-loop containing nucleotide triphosphate hydrolases"/>
    <property type="match status" value="2"/>
</dbReference>
<organism evidence="16 17">
    <name type="scientific">Rapidithrix thailandica</name>
    <dbReference type="NCBI Taxonomy" id="413964"/>
    <lineage>
        <taxon>Bacteria</taxon>
        <taxon>Pseudomonadati</taxon>
        <taxon>Bacteroidota</taxon>
        <taxon>Cytophagia</taxon>
        <taxon>Cytophagales</taxon>
        <taxon>Flammeovirgaceae</taxon>
        <taxon>Rapidithrix</taxon>
    </lineage>
</organism>
<dbReference type="PANTHER" id="PTHR47959:SF13">
    <property type="entry name" value="ATP-DEPENDENT RNA HELICASE RHLE"/>
    <property type="match status" value="1"/>
</dbReference>
<dbReference type="Proteomes" id="UP001403385">
    <property type="component" value="Unassembled WGS sequence"/>
</dbReference>
<dbReference type="InterPro" id="IPR014001">
    <property type="entry name" value="Helicase_ATP-bd"/>
</dbReference>
<dbReference type="GO" id="GO:0042255">
    <property type="term" value="P:ribosome assembly"/>
    <property type="evidence" value="ECO:0007669"/>
    <property type="project" value="UniProtKB-ARBA"/>
</dbReference>
<feature type="domain" description="DEAD-box RNA helicase Q" evidence="15">
    <location>
        <begin position="2"/>
        <end position="30"/>
    </location>
</feature>
<dbReference type="CDD" id="cd00268">
    <property type="entry name" value="DEADc"/>
    <property type="match status" value="1"/>
</dbReference>
<dbReference type="CDD" id="cd12252">
    <property type="entry name" value="RRM_DbpA"/>
    <property type="match status" value="1"/>
</dbReference>
<dbReference type="AlphaFoldDB" id="A0AAW9S3G6"/>
<keyword evidence="5 11" id="KW-0347">Helicase</keyword>
<accession>A0AAW9S3G6</accession>
<feature type="domain" description="Helicase C-terminal" evidence="14">
    <location>
        <begin position="215"/>
        <end position="376"/>
    </location>
</feature>
<dbReference type="PROSITE" id="PS00039">
    <property type="entry name" value="DEAD_ATP_HELICASE"/>
    <property type="match status" value="1"/>
</dbReference>
<dbReference type="Pfam" id="PF00270">
    <property type="entry name" value="DEAD"/>
    <property type="match status" value="1"/>
</dbReference>
<keyword evidence="6 11" id="KW-0067">ATP-binding</keyword>
<evidence type="ECO:0000256" key="4">
    <source>
        <dbReference type="ARBA" id="ARBA00022801"/>
    </source>
</evidence>
<dbReference type="InterPro" id="IPR012677">
    <property type="entry name" value="Nucleotide-bd_a/b_plait_sf"/>
</dbReference>
<evidence type="ECO:0000256" key="6">
    <source>
        <dbReference type="ARBA" id="ARBA00022840"/>
    </source>
</evidence>
<dbReference type="SMART" id="SM00487">
    <property type="entry name" value="DEXDc"/>
    <property type="match status" value="1"/>
</dbReference>
<evidence type="ECO:0000256" key="1">
    <source>
        <dbReference type="ARBA" id="ARBA00012552"/>
    </source>
</evidence>
<evidence type="ECO:0000256" key="7">
    <source>
        <dbReference type="ARBA" id="ARBA00038437"/>
    </source>
</evidence>
<evidence type="ECO:0000256" key="9">
    <source>
        <dbReference type="ARBA" id="ARBA00074363"/>
    </source>
</evidence>
<dbReference type="EC" id="3.6.4.13" evidence="1"/>
<evidence type="ECO:0000256" key="12">
    <source>
        <dbReference type="SAM" id="MobiDB-lite"/>
    </source>
</evidence>
<sequence length="578" mass="65529">MSKFQEAGLKPEIVKAVQELGFEQPTAIQEQTIPFLLSSRRDLIALAQTGTGKTAAFSLPLVHQTETDSSDVQTLILCPTRELCLQIARDIESFSKYLDIHVVAVYGGADISKQIKALNKGAHIVVGTPGRMIDLINRRKLKLANVQWVVLDEADEMLNMGFKDDLDTILAETPQEKQTLLFSATMPKEIANIAEVYMDTPHEISAGQRNTGSTNVDHQYYVVHARDRYSALKRIADMSPEIYGIIFCRTRKETKEVADKLMQDGYNADALHGDLSQAQRDHVMNRFRMKNLQLLVATDVAARGLDVNELTHVINYNLPDDIEVYIHRSGRTGRAGNTGISIAIVHMREVGRIRELERKIKNKFDRKMVPNGKDICEKQLFNLVDKVEKVEVNDHQIDQYLPDIYKKLDWLSREELIKHFVSVEFNRFLSYYKNAPDLNVKVREGGQQDKRNGNNGRRSGMKFARFSINLGGRSGLSAARLIGMINDRPKLKNIEIGKIEIQQNRSFFEVDQRFDQELLRSFKEVNIGGMPVEVKPAAQKRSGGGNYGRGRDDFKGKKRGGYNSNGRGRRNYNNSRES</sequence>
<dbReference type="EMBL" id="JBDKWZ010000003">
    <property type="protein sequence ID" value="MEN7547636.1"/>
    <property type="molecule type" value="Genomic_DNA"/>
</dbReference>
<gene>
    <name evidence="16" type="ORF">AAG747_06945</name>
</gene>
<keyword evidence="4 11" id="KW-0378">Hydrolase</keyword>
<keyword evidence="2" id="KW-0963">Cytoplasm</keyword>
<comment type="catalytic activity">
    <reaction evidence="8">
        <text>ATP + H2O = ADP + phosphate + H(+)</text>
        <dbReference type="Rhea" id="RHEA:13065"/>
        <dbReference type="ChEBI" id="CHEBI:15377"/>
        <dbReference type="ChEBI" id="CHEBI:15378"/>
        <dbReference type="ChEBI" id="CHEBI:30616"/>
        <dbReference type="ChEBI" id="CHEBI:43474"/>
        <dbReference type="ChEBI" id="CHEBI:456216"/>
        <dbReference type="EC" id="3.6.4.13"/>
    </reaction>
</comment>
<evidence type="ECO:0000256" key="2">
    <source>
        <dbReference type="ARBA" id="ARBA00022490"/>
    </source>
</evidence>
<dbReference type="GO" id="GO:0003676">
    <property type="term" value="F:nucleic acid binding"/>
    <property type="evidence" value="ECO:0007669"/>
    <property type="project" value="InterPro"/>
</dbReference>
<evidence type="ECO:0000259" key="14">
    <source>
        <dbReference type="PROSITE" id="PS51194"/>
    </source>
</evidence>
<dbReference type="InterPro" id="IPR000629">
    <property type="entry name" value="RNA-helicase_DEAD-box_CS"/>
</dbReference>
<keyword evidence="3 11" id="KW-0547">Nucleotide-binding</keyword>
<evidence type="ECO:0000256" key="3">
    <source>
        <dbReference type="ARBA" id="ARBA00022741"/>
    </source>
</evidence>
<evidence type="ECO:0000313" key="16">
    <source>
        <dbReference type="EMBL" id="MEN7547636.1"/>
    </source>
</evidence>
<evidence type="ECO:0000256" key="8">
    <source>
        <dbReference type="ARBA" id="ARBA00047984"/>
    </source>
</evidence>